<evidence type="ECO:0000313" key="10">
    <source>
        <dbReference type="Proteomes" id="UP000297598"/>
    </source>
</evidence>
<name>A0A380FVK9_9STAP</name>
<evidence type="ECO:0000256" key="3">
    <source>
        <dbReference type="ARBA" id="ARBA00023239"/>
    </source>
</evidence>
<proteinExistence type="predicted"/>
<dbReference type="OrthoDB" id="9777673at2"/>
<dbReference type="Pfam" id="PF04909">
    <property type="entry name" value="Amidohydro_2"/>
    <property type="match status" value="1"/>
</dbReference>
<dbReference type="AlphaFoldDB" id="A0A380FVK9"/>
<evidence type="ECO:0000259" key="6">
    <source>
        <dbReference type="Pfam" id="PF04909"/>
    </source>
</evidence>
<comment type="catalytic activity">
    <reaction evidence="4">
        <text>6-methylsalicylate + H(+) = 3-methylphenol + CO2</text>
        <dbReference type="Rhea" id="RHEA:23112"/>
        <dbReference type="ChEBI" id="CHEBI:15378"/>
        <dbReference type="ChEBI" id="CHEBI:16526"/>
        <dbReference type="ChEBI" id="CHEBI:17231"/>
        <dbReference type="ChEBI" id="CHEBI:36658"/>
        <dbReference type="EC" id="4.1.1.52"/>
    </reaction>
    <physiologicalReaction direction="left-to-right" evidence="4">
        <dbReference type="Rhea" id="RHEA:23113"/>
    </physiologicalReaction>
</comment>
<dbReference type="SUPFAM" id="SSF51556">
    <property type="entry name" value="Metallo-dependent hydrolases"/>
    <property type="match status" value="1"/>
</dbReference>
<dbReference type="GO" id="GO:0016787">
    <property type="term" value="F:hydrolase activity"/>
    <property type="evidence" value="ECO:0007669"/>
    <property type="project" value="UniProtKB-KW"/>
</dbReference>
<keyword evidence="1" id="KW-0479">Metal-binding</keyword>
<accession>A0A380FVK9</accession>
<evidence type="ECO:0000313" key="8">
    <source>
        <dbReference type="EMBL" id="TGE18173.1"/>
    </source>
</evidence>
<dbReference type="GO" id="GO:0047596">
    <property type="term" value="F:6-methylsalicylate decarboxylase activity"/>
    <property type="evidence" value="ECO:0007669"/>
    <property type="project" value="UniProtKB-EC"/>
</dbReference>
<keyword evidence="2" id="KW-0862">Zinc</keyword>
<dbReference type="RefSeq" id="WP_103298089.1">
    <property type="nucleotide sequence ID" value="NZ_PPQT01000059.1"/>
</dbReference>
<evidence type="ECO:0000256" key="2">
    <source>
        <dbReference type="ARBA" id="ARBA00022833"/>
    </source>
</evidence>
<protein>
    <recommendedName>
        <fullName evidence="5">6-methylsalicylate decarboxylase</fullName>
        <ecNumber evidence="5">4.1.1.52</ecNumber>
    </recommendedName>
</protein>
<gene>
    <name evidence="8" type="ORF">BJR09_04385</name>
    <name evidence="7" type="ORF">NCTC13830_00443</name>
</gene>
<dbReference type="GO" id="GO:0019748">
    <property type="term" value="P:secondary metabolic process"/>
    <property type="evidence" value="ECO:0007669"/>
    <property type="project" value="TreeGrafter"/>
</dbReference>
<evidence type="ECO:0000313" key="7">
    <source>
        <dbReference type="EMBL" id="SUM42919.1"/>
    </source>
</evidence>
<evidence type="ECO:0000256" key="1">
    <source>
        <dbReference type="ARBA" id="ARBA00022723"/>
    </source>
</evidence>
<dbReference type="InterPro" id="IPR006680">
    <property type="entry name" value="Amidohydro-rel"/>
</dbReference>
<keyword evidence="7" id="KW-0378">Hydrolase</keyword>
<dbReference type="EC" id="4.1.1.52" evidence="5"/>
<reference evidence="7 9" key="1">
    <citation type="submission" date="2018-06" db="EMBL/GenBank/DDBJ databases">
        <authorList>
            <consortium name="Pathogen Informatics"/>
            <person name="Doyle S."/>
        </authorList>
    </citation>
    <scope>NUCLEOTIDE SEQUENCE [LARGE SCALE GENOMIC DNA]</scope>
    <source>
        <strain evidence="7 9">NCTC13830</strain>
    </source>
</reference>
<dbReference type="InterPro" id="IPR032465">
    <property type="entry name" value="ACMSD"/>
</dbReference>
<feature type="domain" description="Amidohydrolase-related" evidence="6">
    <location>
        <begin position="4"/>
        <end position="304"/>
    </location>
</feature>
<reference evidence="8 10" key="2">
    <citation type="submission" date="2019-04" db="EMBL/GenBank/DDBJ databases">
        <title>Genomic characterization of Staphylococcus petrasii strains.</title>
        <authorList>
            <person name="Vrbovska V."/>
            <person name="Kovarovic V."/>
            <person name="Maslanova I."/>
            <person name="Indrakova A."/>
            <person name="Petras P."/>
            <person name="Sedo O."/>
            <person name="Svec P."/>
            <person name="Fisarova L."/>
            <person name="Sedlacek I."/>
            <person name="Doskar J."/>
            <person name="Pantucek R."/>
        </authorList>
    </citation>
    <scope>NUCLEOTIDE SEQUENCE [LARGE SCALE GENOMIC DNA]</scope>
    <source>
        <strain evidence="8 10">P5404</strain>
    </source>
</reference>
<dbReference type="EMBL" id="SRLS01000005">
    <property type="protein sequence ID" value="TGE18173.1"/>
    <property type="molecule type" value="Genomic_DNA"/>
</dbReference>
<dbReference type="EMBL" id="UHDO01000001">
    <property type="protein sequence ID" value="SUM42919.1"/>
    <property type="molecule type" value="Genomic_DNA"/>
</dbReference>
<dbReference type="GO" id="GO:0005829">
    <property type="term" value="C:cytosol"/>
    <property type="evidence" value="ECO:0007669"/>
    <property type="project" value="TreeGrafter"/>
</dbReference>
<sequence>MKKIDLHAHYISPGFSKFLDKYFNGKGDGVATPAFSPEGYLDLMNRMEIEYGVLSISSPHISAAPDSEMVELAKEVNDYASSFTHKYPEQLGFFATLPLPLVDESIATIDEALDQQGALGFTLPTNARGVYIGDDRLDSVLAKLNERHALVALHPNEPKPNIEAMSEVVPAPLMEFIFDTTRTIIYMSQNNVFSKYPNIKWIVPHCGALLPVIAQRVAMGNKMFGSERQPDDLEQVMKELYFDLAGKVLPYQLPNLAQCVDMDKIVYGSDAPYTTDQVVTMLADELESTELISRHELEKMLYDNGKQLIKTVTDGEDSE</sequence>
<keyword evidence="10" id="KW-1185">Reference proteome</keyword>
<dbReference type="PANTHER" id="PTHR21240">
    <property type="entry name" value="2-AMINO-3-CARBOXYLMUCONATE-6-SEMIALDEHYDE DECARBOXYLASE"/>
    <property type="match status" value="1"/>
</dbReference>
<dbReference type="Gene3D" id="3.20.20.140">
    <property type="entry name" value="Metal-dependent hydrolases"/>
    <property type="match status" value="1"/>
</dbReference>
<dbReference type="Proteomes" id="UP000254047">
    <property type="component" value="Unassembled WGS sequence"/>
</dbReference>
<dbReference type="InterPro" id="IPR032466">
    <property type="entry name" value="Metal_Hydrolase"/>
</dbReference>
<dbReference type="PANTHER" id="PTHR21240:SF29">
    <property type="entry name" value="AMIDOHYDROLASE-RELATED DOMAIN-CONTAINING PROTEIN"/>
    <property type="match status" value="1"/>
</dbReference>
<dbReference type="Proteomes" id="UP000297598">
    <property type="component" value="Unassembled WGS sequence"/>
</dbReference>
<organism evidence="7 9">
    <name type="scientific">Staphylococcus petrasii</name>
    <dbReference type="NCBI Taxonomy" id="1276936"/>
    <lineage>
        <taxon>Bacteria</taxon>
        <taxon>Bacillati</taxon>
        <taxon>Bacillota</taxon>
        <taxon>Bacilli</taxon>
        <taxon>Bacillales</taxon>
        <taxon>Staphylococcaceae</taxon>
        <taxon>Staphylococcus</taxon>
    </lineage>
</organism>
<evidence type="ECO:0000256" key="4">
    <source>
        <dbReference type="ARBA" id="ARBA00036832"/>
    </source>
</evidence>
<dbReference type="GO" id="GO:0046872">
    <property type="term" value="F:metal ion binding"/>
    <property type="evidence" value="ECO:0007669"/>
    <property type="project" value="UniProtKB-KW"/>
</dbReference>
<evidence type="ECO:0000256" key="5">
    <source>
        <dbReference type="ARBA" id="ARBA00038889"/>
    </source>
</evidence>
<keyword evidence="3" id="KW-0456">Lyase</keyword>
<evidence type="ECO:0000313" key="9">
    <source>
        <dbReference type="Proteomes" id="UP000254047"/>
    </source>
</evidence>